<keyword evidence="1" id="KW-0472">Membrane</keyword>
<dbReference type="RefSeq" id="WP_099472120.1">
    <property type="nucleotide sequence ID" value="NZ_CP041025.1"/>
</dbReference>
<keyword evidence="1" id="KW-0812">Transmembrane</keyword>
<organism evidence="2 3">
    <name type="scientific">Paremcibacter congregatus</name>
    <dbReference type="NCBI Taxonomy" id="2043170"/>
    <lineage>
        <taxon>Bacteria</taxon>
        <taxon>Pseudomonadati</taxon>
        <taxon>Pseudomonadota</taxon>
        <taxon>Alphaproteobacteria</taxon>
        <taxon>Emcibacterales</taxon>
        <taxon>Emcibacteraceae</taxon>
        <taxon>Paremcibacter</taxon>
    </lineage>
</organism>
<keyword evidence="3" id="KW-1185">Reference proteome</keyword>
<name>A0A2G4YSB2_9PROT</name>
<protein>
    <submittedName>
        <fullName evidence="2">Uncharacterized protein</fullName>
    </submittedName>
</protein>
<dbReference type="EMBL" id="PDEM01000016">
    <property type="protein sequence ID" value="PHZ85232.1"/>
    <property type="molecule type" value="Genomic_DNA"/>
</dbReference>
<reference evidence="2 3" key="1">
    <citation type="submission" date="2017-10" db="EMBL/GenBank/DDBJ databases">
        <title>Frigbacter circumglobatus gen. nov. sp. nov., isolated from sediment cultured in situ.</title>
        <authorList>
            <person name="Zhao Z."/>
        </authorList>
    </citation>
    <scope>NUCLEOTIDE SEQUENCE [LARGE SCALE GENOMIC DNA]</scope>
    <source>
        <strain evidence="2 3">ZYL</strain>
    </source>
</reference>
<evidence type="ECO:0000256" key="1">
    <source>
        <dbReference type="SAM" id="Phobius"/>
    </source>
</evidence>
<evidence type="ECO:0000313" key="2">
    <source>
        <dbReference type="EMBL" id="PHZ85232.1"/>
    </source>
</evidence>
<sequence length="128" mass="13976">MTEELPKTSGFLKFIVIFMGILIVVGLAVVVWKVMDLAKKKAAREKLEAAQKERLLTAKERGALPAEPFSFDLNLESGEEILESSSAAAGLWVRIGRDGVTQRIILVDYSGKVIGSIQVKHNDAAHSL</sequence>
<comment type="caution">
    <text evidence="2">The sequence shown here is derived from an EMBL/GenBank/DDBJ whole genome shotgun (WGS) entry which is preliminary data.</text>
</comment>
<feature type="transmembrane region" description="Helical" evidence="1">
    <location>
        <begin position="12"/>
        <end position="32"/>
    </location>
</feature>
<proteinExistence type="predicted"/>
<keyword evidence="1" id="KW-1133">Transmembrane helix</keyword>
<dbReference type="AlphaFoldDB" id="A0A2G4YSB2"/>
<gene>
    <name evidence="2" type="ORF">CRD36_07435</name>
</gene>
<dbReference type="Proteomes" id="UP000229730">
    <property type="component" value="Unassembled WGS sequence"/>
</dbReference>
<dbReference type="InParanoid" id="A0A2G4YSB2"/>
<evidence type="ECO:0000313" key="3">
    <source>
        <dbReference type="Proteomes" id="UP000229730"/>
    </source>
</evidence>
<accession>A0A2G4YSB2</accession>